<evidence type="ECO:0000313" key="5">
    <source>
        <dbReference type="EMBL" id="RRN44475.1"/>
    </source>
</evidence>
<dbReference type="Proteomes" id="UP000270261">
    <property type="component" value="Unassembled WGS sequence"/>
</dbReference>
<evidence type="ECO:0000256" key="2">
    <source>
        <dbReference type="ARBA" id="ARBA00022801"/>
    </source>
</evidence>
<proteinExistence type="inferred from homology"/>
<dbReference type="PANTHER" id="PTHR30023:SF0">
    <property type="entry name" value="PENICILLIN-SENSITIVE CARBOXYPEPTIDASE A"/>
    <property type="match status" value="1"/>
</dbReference>
<dbReference type="AlphaFoldDB" id="A0A3R8MT32"/>
<gene>
    <name evidence="5" type="primary">dacB</name>
    <name evidence="5" type="ORF">EHV23_14370</name>
</gene>
<dbReference type="PANTHER" id="PTHR30023">
    <property type="entry name" value="D-ALANYL-D-ALANINE CARBOXYPEPTIDASE"/>
    <property type="match status" value="1"/>
</dbReference>
<dbReference type="Pfam" id="PF02113">
    <property type="entry name" value="Peptidase_S13"/>
    <property type="match status" value="1"/>
</dbReference>
<dbReference type="EC" id="3.4.16.4" evidence="5"/>
<comment type="similarity">
    <text evidence="1">Belongs to the peptidase S13 family.</text>
</comment>
<keyword evidence="5" id="KW-0121">Carboxypeptidase</keyword>
<evidence type="ECO:0000256" key="4">
    <source>
        <dbReference type="SAM" id="Phobius"/>
    </source>
</evidence>
<protein>
    <submittedName>
        <fullName evidence="5">D-alanyl-D-alanine carboxypeptidase/D-alanyl-D-alanine-endopeptidase</fullName>
        <ecNumber evidence="5">3.4.16.4</ecNumber>
    </submittedName>
</protein>
<comment type="caution">
    <text evidence="5">The sequence shown here is derived from an EMBL/GenBank/DDBJ whole genome shotgun (WGS) entry which is preliminary data.</text>
</comment>
<dbReference type="SUPFAM" id="SSF56601">
    <property type="entry name" value="beta-lactamase/transpeptidase-like"/>
    <property type="match status" value="1"/>
</dbReference>
<dbReference type="InterPro" id="IPR012338">
    <property type="entry name" value="Beta-lactam/transpept-like"/>
</dbReference>
<feature type="region of interest" description="Disordered" evidence="3">
    <location>
        <begin position="1"/>
        <end position="23"/>
    </location>
</feature>
<keyword evidence="2 5" id="KW-0378">Hydrolase</keyword>
<evidence type="ECO:0000313" key="6">
    <source>
        <dbReference type="Proteomes" id="UP000270261"/>
    </source>
</evidence>
<keyword evidence="4" id="KW-0812">Transmembrane</keyword>
<keyword evidence="5" id="KW-0645">Protease</keyword>
<feature type="transmembrane region" description="Helical" evidence="4">
    <location>
        <begin position="92"/>
        <end position="111"/>
    </location>
</feature>
<dbReference type="GO" id="GO:0009002">
    <property type="term" value="F:serine-type D-Ala-D-Ala carboxypeptidase activity"/>
    <property type="evidence" value="ECO:0007669"/>
    <property type="project" value="UniProtKB-EC"/>
</dbReference>
<accession>A0A3R8MT32</accession>
<keyword evidence="4" id="KW-1133">Transmembrane helix</keyword>
<dbReference type="NCBIfam" id="TIGR00666">
    <property type="entry name" value="PBP4"/>
    <property type="match status" value="1"/>
</dbReference>
<reference evidence="5 6" key="1">
    <citation type="submission" date="2018-11" db="EMBL/GenBank/DDBJ databases">
        <title>Genome sequencing of Lautropia sp. KCOM 2505 (= ChDC F240).</title>
        <authorList>
            <person name="Kook J.-K."/>
            <person name="Park S.-N."/>
            <person name="Lim Y.K."/>
        </authorList>
    </citation>
    <scope>NUCLEOTIDE SEQUENCE [LARGE SCALE GENOMIC DNA]</scope>
    <source>
        <strain evidence="5 6">KCOM 2505</strain>
    </source>
</reference>
<name>A0A3R8MT32_9BURK</name>
<dbReference type="PRINTS" id="PR00922">
    <property type="entry name" value="DADACBPTASE3"/>
</dbReference>
<evidence type="ECO:0000256" key="3">
    <source>
        <dbReference type="SAM" id="MobiDB-lite"/>
    </source>
</evidence>
<dbReference type="GO" id="GO:0006508">
    <property type="term" value="P:proteolysis"/>
    <property type="evidence" value="ECO:0007669"/>
    <property type="project" value="InterPro"/>
</dbReference>
<dbReference type="GO" id="GO:0000270">
    <property type="term" value="P:peptidoglycan metabolic process"/>
    <property type="evidence" value="ECO:0007669"/>
    <property type="project" value="TreeGrafter"/>
</dbReference>
<dbReference type="Gene3D" id="3.50.80.20">
    <property type="entry name" value="D-Ala-D-Ala carboxypeptidase C, peptidase S13"/>
    <property type="match status" value="1"/>
</dbReference>
<dbReference type="EMBL" id="RRUE01000002">
    <property type="protein sequence ID" value="RRN44475.1"/>
    <property type="molecule type" value="Genomic_DNA"/>
</dbReference>
<evidence type="ECO:0000256" key="1">
    <source>
        <dbReference type="ARBA" id="ARBA00006096"/>
    </source>
</evidence>
<organism evidence="5 6">
    <name type="scientific">Lautropia dentalis</name>
    <dbReference type="NCBI Taxonomy" id="2490857"/>
    <lineage>
        <taxon>Bacteria</taxon>
        <taxon>Pseudomonadati</taxon>
        <taxon>Pseudomonadota</taxon>
        <taxon>Betaproteobacteria</taxon>
        <taxon>Burkholderiales</taxon>
        <taxon>Burkholderiaceae</taxon>
        <taxon>Lautropia</taxon>
    </lineage>
</organism>
<dbReference type="Gene3D" id="3.40.710.10">
    <property type="entry name" value="DD-peptidase/beta-lactamase superfamily"/>
    <property type="match status" value="2"/>
</dbReference>
<keyword evidence="6" id="KW-1185">Reference proteome</keyword>
<sequence length="610" mass="64896">MCRKGWGAGVSESMMRSKGRQGDGWGNYPDLQGLLRPDCGAAVRAGDSSGRAVRSSCGAVATGAPGARCLLSRSMGQRMGGQRAKRRVKRGVLVAGVLLAAGMVSPAFGVVKGGSGPARLAMLEWPRTDTGEPAPISEAAMSALVVERLRQAGIAEEDFGLAVVPLGLNGAEAVAAAGEVAAGARFGGTPLLKVAHQSGRPFNPASTMKLVTTYAALSMLGPDYRWTTRFYTTGPIRNGVLQGDLVMQGGGDPHLVIEDLHALMADLRAQGLTTIRGNLVIDDSRFAVGPAYGSAFDGDASQAYNVRPWAALTNFKASKLVVDPKSKQLVLDPPLADVQLRYDVKVLRGRCRGGATRVSVADGATPAGRPQVAVNGTQVRACGPLQFYAAMLDHQQFVHGIFKAAWKNMGGQFLGRTRIEPGAAKRARPLYAWQSSLDLGEVVRQINKFSNNVMTRMLLLEMAAAKGQGALAPEVAGQWLHGWYRSQGMPMASLTMENGSGLSRQARISAGDMVVLLARAAQSPQARWFEQSLPVVGIDGTMKTRLRLDPVAGQAQIKTGTLQEVRAIAGYVTAASGRRYALSLMINGKYPAERVLHAQDELLRWVYRHG</sequence>
<keyword evidence="4" id="KW-0472">Membrane</keyword>
<dbReference type="InterPro" id="IPR000667">
    <property type="entry name" value="Peptidase_S13"/>
</dbReference>